<feature type="transmembrane region" description="Helical" evidence="1">
    <location>
        <begin position="199"/>
        <end position="221"/>
    </location>
</feature>
<protein>
    <submittedName>
        <fullName evidence="2">GAP family protein</fullName>
    </submittedName>
</protein>
<proteinExistence type="predicted"/>
<sequence length="222" mass="22148">MGEAIGAMLASAVGIAISPLPLIAVILLLATPRGRTNGPAFAAGWTGGLAAVVALVAAAGSGLGTGGDEATWNAWLRLALGVLLLLLALRQWRRRPRAGHVIAPPSWMQEVDRFTAPRAAGLGLSLVLANPKNLVLAVGGAAAVSATPGSGATRAVAGVLLVLIGSLCVLVPLGTSLVGGKRAARLLGEWKAWTAVHNAAVTTTVLAVLGATYVGDALTVLG</sequence>
<dbReference type="RefSeq" id="WP_354644276.1">
    <property type="nucleotide sequence ID" value="NZ_CP159872.1"/>
</dbReference>
<feature type="transmembrane region" description="Helical" evidence="1">
    <location>
        <begin position="6"/>
        <end position="29"/>
    </location>
</feature>
<keyword evidence="1" id="KW-0812">Transmembrane</keyword>
<reference evidence="2" key="1">
    <citation type="submission" date="2024-06" db="EMBL/GenBank/DDBJ databases">
        <title>The genome sequences of Kitasatospora sp. strain HUAS MG31.</title>
        <authorList>
            <person name="Mo P."/>
        </authorList>
    </citation>
    <scope>NUCLEOTIDE SEQUENCE</scope>
    <source>
        <strain evidence="2">HUAS MG31</strain>
    </source>
</reference>
<feature type="transmembrane region" description="Helical" evidence="1">
    <location>
        <begin position="41"/>
        <end position="60"/>
    </location>
</feature>
<evidence type="ECO:0000256" key="1">
    <source>
        <dbReference type="SAM" id="Phobius"/>
    </source>
</evidence>
<dbReference type="AlphaFoldDB" id="A0AAU8K7P7"/>
<feature type="transmembrane region" description="Helical" evidence="1">
    <location>
        <begin position="155"/>
        <end position="179"/>
    </location>
</feature>
<dbReference type="EMBL" id="CP159872">
    <property type="protein sequence ID" value="XCM83340.1"/>
    <property type="molecule type" value="Genomic_DNA"/>
</dbReference>
<accession>A0AAU8K7P7</accession>
<organism evidence="2">
    <name type="scientific">Kitasatospora camelliae</name>
    <dbReference type="NCBI Taxonomy" id="3156397"/>
    <lineage>
        <taxon>Bacteria</taxon>
        <taxon>Bacillati</taxon>
        <taxon>Actinomycetota</taxon>
        <taxon>Actinomycetes</taxon>
        <taxon>Kitasatosporales</taxon>
        <taxon>Streptomycetaceae</taxon>
        <taxon>Kitasatospora</taxon>
    </lineage>
</organism>
<feature type="transmembrane region" description="Helical" evidence="1">
    <location>
        <begin position="72"/>
        <end position="89"/>
    </location>
</feature>
<evidence type="ECO:0000313" key="2">
    <source>
        <dbReference type="EMBL" id="XCM83340.1"/>
    </source>
</evidence>
<dbReference type="Pfam" id="PF11139">
    <property type="entry name" value="SfLAP"/>
    <property type="match status" value="1"/>
</dbReference>
<dbReference type="KEGG" id="kcm:ABWK59_32635"/>
<keyword evidence="1" id="KW-1133">Transmembrane helix</keyword>
<dbReference type="InterPro" id="IPR021315">
    <property type="entry name" value="Gap/Sap"/>
</dbReference>
<keyword evidence="1" id="KW-0472">Membrane</keyword>
<name>A0AAU8K7P7_9ACTN</name>
<gene>
    <name evidence="2" type="ORF">ABWK59_32635</name>
</gene>